<dbReference type="RefSeq" id="WP_024564467.1">
    <property type="nucleotide sequence ID" value="NZ_CP007547.1"/>
</dbReference>
<dbReference type="EMBL" id="CP007547">
    <property type="protein sequence ID" value="AIL45633.1"/>
    <property type="molecule type" value="Genomic_DNA"/>
</dbReference>
<reference evidence="3 4" key="1">
    <citation type="journal article" date="2013" name="Lancet">
        <title>First case of E anophelis outbreak in an intensive-care unit.</title>
        <authorList>
            <person name="Teo J."/>
            <person name="Tan S.Y."/>
            <person name="Tay M."/>
            <person name="Ding Y."/>
            <person name="Kjelleberg S."/>
            <person name="Givskov M."/>
            <person name="Lin R.T."/>
            <person name="Yang L."/>
        </authorList>
    </citation>
    <scope>NUCLEOTIDE SEQUENCE [LARGE SCALE GENOMIC DNA]</scope>
    <source>
        <strain evidence="3 4">NUHP1</strain>
    </source>
</reference>
<feature type="transmembrane region" description="Helical" evidence="2">
    <location>
        <begin position="32"/>
        <end position="53"/>
    </location>
</feature>
<accession>A0A077EGE8</accession>
<evidence type="ECO:0000313" key="4">
    <source>
        <dbReference type="Proteomes" id="UP000028933"/>
    </source>
</evidence>
<dbReference type="Proteomes" id="UP000028933">
    <property type="component" value="Chromosome"/>
</dbReference>
<evidence type="ECO:0000256" key="1">
    <source>
        <dbReference type="SAM" id="Coils"/>
    </source>
</evidence>
<evidence type="ECO:0000256" key="2">
    <source>
        <dbReference type="SAM" id="Phobius"/>
    </source>
</evidence>
<evidence type="ECO:0000313" key="3">
    <source>
        <dbReference type="EMBL" id="AIL45633.1"/>
    </source>
</evidence>
<proteinExistence type="predicted"/>
<feature type="transmembrane region" description="Helical" evidence="2">
    <location>
        <begin position="74"/>
        <end position="96"/>
    </location>
</feature>
<sequence length="306" mass="37225">MNKKEDQEIPNTIKELLKDFSLNTKERLRLPIFQYYIITLILYNWDFLLYLLIDSNQILKKILFIKENFYSSERVLIPLFIAIVYSLFFPIIQFYIVKIQKGLNKQRINWNYETQIENANHRKSIQNILTGIKEKEDFEKQLEFEKNRNVNLQNEIQILRDEIIQLQKNYNDSSTESNNYKQEYYSLLSNFRFYLKHNNDINSKIKETFVEEQYFKYFNILIEIFNYVEISNNIDVSENFNEKLYKYLLYGNKEFIFSNNNLINERIIAHISNILMKYNLINNNDNSTNEYNNLLIFLKELNNIEQ</sequence>
<keyword evidence="2" id="KW-0472">Membrane</keyword>
<gene>
    <name evidence="3" type="ORF">BD94_1858</name>
</gene>
<dbReference type="AlphaFoldDB" id="A0A077EGE8"/>
<keyword evidence="1" id="KW-0175">Coiled coil</keyword>
<keyword evidence="2" id="KW-0812">Transmembrane</keyword>
<dbReference type="KEGG" id="eao:BD94_1858"/>
<dbReference type="HOGENOM" id="CLU_908320_0_0_10"/>
<keyword evidence="2" id="KW-1133">Transmembrane helix</keyword>
<organism evidence="3 4">
    <name type="scientific">Elizabethkingia anophelis NUHP1</name>
    <dbReference type="NCBI Taxonomy" id="1338011"/>
    <lineage>
        <taxon>Bacteria</taxon>
        <taxon>Pseudomonadati</taxon>
        <taxon>Bacteroidota</taxon>
        <taxon>Flavobacteriia</taxon>
        <taxon>Flavobacteriales</taxon>
        <taxon>Weeksellaceae</taxon>
        <taxon>Elizabethkingia</taxon>
    </lineage>
</organism>
<protein>
    <submittedName>
        <fullName evidence="3">Uncharacterized protein</fullName>
    </submittedName>
</protein>
<feature type="coiled-coil region" evidence="1">
    <location>
        <begin position="135"/>
        <end position="183"/>
    </location>
</feature>
<name>A0A077EGE8_9FLAO</name>